<dbReference type="InterPro" id="IPR038475">
    <property type="entry name" value="RecG_C_sf"/>
</dbReference>
<protein>
    <recommendedName>
        <fullName evidence="1">Schlafen AlbA-2 domain-containing protein</fullName>
    </recommendedName>
</protein>
<dbReference type="PANTHER" id="PTHR30595">
    <property type="entry name" value="GLPR-RELATED TRANSCRIPTIONAL REPRESSOR"/>
    <property type="match status" value="1"/>
</dbReference>
<dbReference type="Pfam" id="PF13749">
    <property type="entry name" value="HATPase_c_4"/>
    <property type="match status" value="1"/>
</dbReference>
<dbReference type="InterPro" id="IPR038461">
    <property type="entry name" value="Schlafen_AlbA_2_dom_sf"/>
</dbReference>
<dbReference type="Gene3D" id="3.30.950.30">
    <property type="entry name" value="Schlafen, AAA domain"/>
    <property type="match status" value="1"/>
</dbReference>
<gene>
    <name evidence="2" type="ORF">CH378_12350</name>
</gene>
<dbReference type="Proteomes" id="UP000231919">
    <property type="component" value="Unassembled WGS sequence"/>
</dbReference>
<proteinExistence type="predicted"/>
<name>A0ABX4N7V9_9LEPT</name>
<sequence length="558" mass="64085">MKQKEFENLLKKIEESPSESFESEILEFKEFNTEKSLFNSNDLIEEIVALANKKGGNIIIGVRDSSNIINDSWQTQLVGFDQIDISKAIERLKGKVQPKIDLDLIERSYKNKNYLDIQIPLRRDQLFATSSGKYYIREGKSSRPMTPGEIENHVKSMQSYDWSAQSLELIPEDALDPISVAEAIEKYKIERNIHDPLSHEQFFESIGVTKNGILTKGGFLFLGKSKLIQAELGLYEFRFSWKTKSGDLKINKVWTDNIWNSIKIGKDLFKECNENNNATFKGKTYPVPLLDEIAFHEAYLNALVHRDYSVEGMVSVTFFDKKLIITSPGDFYGGITPQNILHHEPRHRNKELAHILMTYHLVDRAGMGIFRMGIRSLMYGRKFPVFRISNNSVEVIMQGEFFIAPIFVLTQENPDAMGIIEMLILNIIYEVGFISIADLMKRLKVYKTEPWQTILDVMNNPELNKVVEFAGTKGGLFIKVKDAYLDYLKVSKKFRESPVNDKHVKLYMFLMKHGSATNVEIGGLLKYRYPSQTSSFLRNLEYAKKVGKASKTQWVINS</sequence>
<dbReference type="EMBL" id="NPDP01000021">
    <property type="protein sequence ID" value="PJZ29477.1"/>
    <property type="molecule type" value="Genomic_DNA"/>
</dbReference>
<evidence type="ECO:0000259" key="1">
    <source>
        <dbReference type="Pfam" id="PF04326"/>
    </source>
</evidence>
<keyword evidence="3" id="KW-1185">Reference proteome</keyword>
<evidence type="ECO:0000313" key="2">
    <source>
        <dbReference type="EMBL" id="PJZ29477.1"/>
    </source>
</evidence>
<reference evidence="2 3" key="1">
    <citation type="submission" date="2017-07" db="EMBL/GenBank/DDBJ databases">
        <title>Leptospira spp. isolated from tropical soils.</title>
        <authorList>
            <person name="Thibeaux R."/>
            <person name="Iraola G."/>
            <person name="Ferres I."/>
            <person name="Bierque E."/>
            <person name="Girault D."/>
            <person name="Soupe-Gilbert M.-E."/>
            <person name="Picardeau M."/>
            <person name="Goarant C."/>
        </authorList>
    </citation>
    <scope>NUCLEOTIDE SEQUENCE [LARGE SCALE GENOMIC DNA]</scope>
    <source>
        <strain evidence="2 3">JW2-C-B1</strain>
    </source>
</reference>
<dbReference type="RefSeq" id="WP_100755679.1">
    <property type="nucleotide sequence ID" value="NZ_NPDP01000021.1"/>
</dbReference>
<dbReference type="InterPro" id="IPR007421">
    <property type="entry name" value="Schlafen_AlbA_2_dom"/>
</dbReference>
<dbReference type="PANTHER" id="PTHR30595:SF6">
    <property type="entry name" value="SCHLAFEN ALBA-2 DOMAIN-CONTAINING PROTEIN"/>
    <property type="match status" value="1"/>
</dbReference>
<comment type="caution">
    <text evidence="2">The sequence shown here is derived from an EMBL/GenBank/DDBJ whole genome shotgun (WGS) entry which is preliminary data.</text>
</comment>
<dbReference type="Pfam" id="PF04326">
    <property type="entry name" value="SLFN_AlbA_2"/>
    <property type="match status" value="1"/>
</dbReference>
<organism evidence="2 3">
    <name type="scientific">Leptospira kmetyi</name>
    <dbReference type="NCBI Taxonomy" id="408139"/>
    <lineage>
        <taxon>Bacteria</taxon>
        <taxon>Pseudomonadati</taxon>
        <taxon>Spirochaetota</taxon>
        <taxon>Spirochaetia</taxon>
        <taxon>Leptospirales</taxon>
        <taxon>Leptospiraceae</taxon>
        <taxon>Leptospira</taxon>
    </lineage>
</organism>
<accession>A0ABX4N7V9</accession>
<evidence type="ECO:0000313" key="3">
    <source>
        <dbReference type="Proteomes" id="UP000231919"/>
    </source>
</evidence>
<feature type="domain" description="Schlafen AlbA-2" evidence="1">
    <location>
        <begin position="22"/>
        <end position="146"/>
    </location>
</feature>
<dbReference type="Gene3D" id="3.30.565.60">
    <property type="match status" value="1"/>
</dbReference>